<name>A0ABY0P357_9HYPH</name>
<accession>A0ABY0P357</accession>
<dbReference type="InterPro" id="IPR052517">
    <property type="entry name" value="GlcG_carb_metab_protein"/>
</dbReference>
<dbReference type="InterPro" id="IPR005624">
    <property type="entry name" value="PduO/GlcC-like"/>
</dbReference>
<evidence type="ECO:0000313" key="1">
    <source>
        <dbReference type="EMBL" id="SDG82651.1"/>
    </source>
</evidence>
<dbReference type="RefSeq" id="WP_170843440.1">
    <property type="nucleotide sequence ID" value="NZ_FNBZ01000005.1"/>
</dbReference>
<gene>
    <name evidence="1" type="ORF">SAMN05421844_105378</name>
</gene>
<dbReference type="Proteomes" id="UP000199468">
    <property type="component" value="Unassembled WGS sequence"/>
</dbReference>
<dbReference type="InterPro" id="IPR038084">
    <property type="entry name" value="PduO/GlcC-like_sf"/>
</dbReference>
<dbReference type="PANTHER" id="PTHR34309">
    <property type="entry name" value="SLR1406 PROTEIN"/>
    <property type="match status" value="1"/>
</dbReference>
<dbReference type="SUPFAM" id="SSF143744">
    <property type="entry name" value="GlcG-like"/>
    <property type="match status" value="1"/>
</dbReference>
<dbReference type="Gene3D" id="3.30.450.150">
    <property type="entry name" value="Haem-degrading domain"/>
    <property type="match status" value="1"/>
</dbReference>
<proteinExistence type="predicted"/>
<evidence type="ECO:0000313" key="2">
    <source>
        <dbReference type="Proteomes" id="UP000199468"/>
    </source>
</evidence>
<organism evidence="1 2">
    <name type="scientific">Bosea robiniae</name>
    <dbReference type="NCBI Taxonomy" id="1036780"/>
    <lineage>
        <taxon>Bacteria</taxon>
        <taxon>Pseudomonadati</taxon>
        <taxon>Pseudomonadota</taxon>
        <taxon>Alphaproteobacteria</taxon>
        <taxon>Hyphomicrobiales</taxon>
        <taxon>Boseaceae</taxon>
        <taxon>Bosea</taxon>
    </lineage>
</organism>
<comment type="caution">
    <text evidence="1">The sequence shown here is derived from an EMBL/GenBank/DDBJ whole genome shotgun (WGS) entry which is preliminary data.</text>
</comment>
<reference evidence="1 2" key="1">
    <citation type="submission" date="2016-10" db="EMBL/GenBank/DDBJ databases">
        <authorList>
            <person name="Varghese N."/>
            <person name="Submissions S."/>
        </authorList>
    </citation>
    <scope>NUCLEOTIDE SEQUENCE [LARGE SCALE GENOMIC DNA]</scope>
    <source>
        <strain evidence="1 2">DSM 26672</strain>
    </source>
</reference>
<sequence>MHSVLNIGCDEADIVMAAAAGEAARMGVPQNIAIVDAAGHLVAFRRMDGAKFTSIEIALAKAFSASGAQVETRAIAARTLPGEPGFGLQNLHGGRFTTLAGGIPLRIGGQVIGAIGVSSGSTVQDQQVAEAGATAFEALGLSA</sequence>
<dbReference type="PANTHER" id="PTHR34309:SF1">
    <property type="entry name" value="PROTEIN GLCG"/>
    <property type="match status" value="1"/>
</dbReference>
<keyword evidence="2" id="KW-1185">Reference proteome</keyword>
<dbReference type="Pfam" id="PF03928">
    <property type="entry name" value="HbpS-like"/>
    <property type="match status" value="1"/>
</dbReference>
<dbReference type="EMBL" id="FNBZ01000005">
    <property type="protein sequence ID" value="SDG82651.1"/>
    <property type="molecule type" value="Genomic_DNA"/>
</dbReference>
<protein>
    <submittedName>
        <fullName evidence="1">Uncharacterized conserved protein GlcG, DUF336 family</fullName>
    </submittedName>
</protein>